<dbReference type="GO" id="GO:0005886">
    <property type="term" value="C:plasma membrane"/>
    <property type="evidence" value="ECO:0007669"/>
    <property type="project" value="TreeGrafter"/>
</dbReference>
<dbReference type="InterPro" id="IPR006143">
    <property type="entry name" value="RND_pump_MFP"/>
</dbReference>
<dbReference type="Gene3D" id="1.10.287.470">
    <property type="entry name" value="Helix hairpin bin"/>
    <property type="match status" value="1"/>
</dbReference>
<sequence length="377" mass="41330">MRRLRLAAVIPALLLMAGIPARAQAPGGPPPAVTVAKPVVKEVVEHDDFTGRFNAIEYVEVRARVTGYLQKIHFQDGAVVKKGDLLFTIDRRPYKAALDQATAALASAQARLNFTQTDLERAQTLSRSGNISEQVTDQRRQNSLTAQADVDSATAAQRQAQLNYDFTEVRSPIDGRISQRLVTEGNIVITDQTMLTTIVSLDPIYFSFTVDERSFLSYQGTLKIGMGATQNEHTVPILVALTGEAKPTRKGVLNFVDNRVDEATGTVLLRATVENPDRFIKPGLFGIVSMPASKPYRGVLIPDEAIAANQDKRLVYVVGDDNVVQPRNIRPGPKIDGYRVVRDGLKGDETIVIVGLTRVRPGAKITPERKDLPPVRE</sequence>
<feature type="compositionally biased region" description="Polar residues" evidence="4">
    <location>
        <begin position="125"/>
        <end position="146"/>
    </location>
</feature>
<evidence type="ECO:0000259" key="7">
    <source>
        <dbReference type="Pfam" id="PF25917"/>
    </source>
</evidence>
<evidence type="ECO:0000313" key="11">
    <source>
        <dbReference type="Proteomes" id="UP001055286"/>
    </source>
</evidence>
<name>A0AA37H6U5_9HYPH</name>
<dbReference type="InterPro" id="IPR058627">
    <property type="entry name" value="MdtA-like_C"/>
</dbReference>
<dbReference type="PANTHER" id="PTHR30158:SF24">
    <property type="entry name" value="HLYD FAMILY SECRETION PROTEIN"/>
    <property type="match status" value="1"/>
</dbReference>
<dbReference type="Gene3D" id="2.40.420.20">
    <property type="match status" value="1"/>
</dbReference>
<reference evidence="10" key="1">
    <citation type="journal article" date="2016" name="Front. Microbiol.">
        <title>Genome Sequence of the Piezophilic, Mesophilic Sulfate-Reducing Bacterium Desulfovibrio indicus J2T.</title>
        <authorList>
            <person name="Cao J."/>
            <person name="Maignien L."/>
            <person name="Shao Z."/>
            <person name="Alain K."/>
            <person name="Jebbar M."/>
        </authorList>
    </citation>
    <scope>NUCLEOTIDE SEQUENCE</scope>
    <source>
        <strain evidence="10">JCM 32048</strain>
    </source>
</reference>
<feature type="domain" description="Multidrug resistance protein MdtA-like beta-barrel" evidence="8">
    <location>
        <begin position="203"/>
        <end position="290"/>
    </location>
</feature>
<feature type="signal peptide" evidence="5">
    <location>
        <begin position="1"/>
        <end position="23"/>
    </location>
</feature>
<dbReference type="EMBL" id="BPQJ01000001">
    <property type="protein sequence ID" value="GJD60004.1"/>
    <property type="molecule type" value="Genomic_DNA"/>
</dbReference>
<keyword evidence="3" id="KW-0175">Coiled coil</keyword>
<dbReference type="Pfam" id="PF25917">
    <property type="entry name" value="BSH_RND"/>
    <property type="match status" value="1"/>
</dbReference>
<dbReference type="AlphaFoldDB" id="A0AA37H6U5"/>
<feature type="domain" description="Multidrug resistance protein MdtA-like C-terminal permuted SH3" evidence="9">
    <location>
        <begin position="299"/>
        <end position="357"/>
    </location>
</feature>
<dbReference type="Pfam" id="PF25944">
    <property type="entry name" value="Beta-barrel_RND"/>
    <property type="match status" value="1"/>
</dbReference>
<evidence type="ECO:0000256" key="1">
    <source>
        <dbReference type="ARBA" id="ARBA00004196"/>
    </source>
</evidence>
<organism evidence="10 11">
    <name type="scientific">Methylobacterium frigidaeris</name>
    <dbReference type="NCBI Taxonomy" id="2038277"/>
    <lineage>
        <taxon>Bacteria</taxon>
        <taxon>Pseudomonadati</taxon>
        <taxon>Pseudomonadota</taxon>
        <taxon>Alphaproteobacteria</taxon>
        <taxon>Hyphomicrobiales</taxon>
        <taxon>Methylobacteriaceae</taxon>
        <taxon>Methylobacterium</taxon>
    </lineage>
</organism>
<dbReference type="Proteomes" id="UP001055286">
    <property type="component" value="Unassembled WGS sequence"/>
</dbReference>
<dbReference type="GO" id="GO:0030313">
    <property type="term" value="C:cell envelope"/>
    <property type="evidence" value="ECO:0007669"/>
    <property type="project" value="UniProtKB-SubCell"/>
</dbReference>
<dbReference type="Pfam" id="PF25967">
    <property type="entry name" value="RND-MFP_C"/>
    <property type="match status" value="1"/>
</dbReference>
<feature type="chain" id="PRO_5041365406" evidence="5">
    <location>
        <begin position="24"/>
        <end position="377"/>
    </location>
</feature>
<dbReference type="Gene3D" id="2.40.50.100">
    <property type="match status" value="1"/>
</dbReference>
<feature type="domain" description="Multidrug resistance protein MdtA-like alpha-helical hairpin" evidence="6">
    <location>
        <begin position="98"/>
        <end position="167"/>
    </location>
</feature>
<evidence type="ECO:0000313" key="10">
    <source>
        <dbReference type="EMBL" id="GJD60004.1"/>
    </source>
</evidence>
<dbReference type="NCBIfam" id="TIGR01730">
    <property type="entry name" value="RND_mfp"/>
    <property type="match status" value="1"/>
</dbReference>
<dbReference type="GO" id="GO:0022857">
    <property type="term" value="F:transmembrane transporter activity"/>
    <property type="evidence" value="ECO:0007669"/>
    <property type="project" value="InterPro"/>
</dbReference>
<dbReference type="InterPro" id="IPR058624">
    <property type="entry name" value="MdtA-like_HH"/>
</dbReference>
<evidence type="ECO:0000256" key="3">
    <source>
        <dbReference type="SAM" id="Coils"/>
    </source>
</evidence>
<dbReference type="InterPro" id="IPR058626">
    <property type="entry name" value="MdtA-like_b-barrel"/>
</dbReference>
<keyword evidence="5" id="KW-0732">Signal</keyword>
<proteinExistence type="inferred from homology"/>
<evidence type="ECO:0000259" key="6">
    <source>
        <dbReference type="Pfam" id="PF25876"/>
    </source>
</evidence>
<evidence type="ECO:0000259" key="9">
    <source>
        <dbReference type="Pfam" id="PF25967"/>
    </source>
</evidence>
<dbReference type="InterPro" id="IPR058625">
    <property type="entry name" value="MdtA-like_BSH"/>
</dbReference>
<evidence type="ECO:0000256" key="2">
    <source>
        <dbReference type="ARBA" id="ARBA00009477"/>
    </source>
</evidence>
<reference evidence="10" key="2">
    <citation type="submission" date="2021-08" db="EMBL/GenBank/DDBJ databases">
        <authorList>
            <person name="Tani A."/>
            <person name="Ola A."/>
            <person name="Ogura Y."/>
            <person name="Katsura K."/>
            <person name="Hayashi T."/>
        </authorList>
    </citation>
    <scope>NUCLEOTIDE SEQUENCE</scope>
    <source>
        <strain evidence="10">JCM 32048</strain>
    </source>
</reference>
<dbReference type="RefSeq" id="WP_099905108.1">
    <property type="nucleotide sequence ID" value="NZ_BPQJ01000001.1"/>
</dbReference>
<protein>
    <submittedName>
        <fullName evidence="10">Efflux pump periplasmic linker BepF</fullName>
    </submittedName>
</protein>
<accession>A0AA37H6U5</accession>
<dbReference type="Pfam" id="PF25876">
    <property type="entry name" value="HH_MFP_RND"/>
    <property type="match status" value="1"/>
</dbReference>
<keyword evidence="11" id="KW-1185">Reference proteome</keyword>
<evidence type="ECO:0000256" key="5">
    <source>
        <dbReference type="SAM" id="SignalP"/>
    </source>
</evidence>
<feature type="region of interest" description="Disordered" evidence="4">
    <location>
        <begin position="125"/>
        <end position="149"/>
    </location>
</feature>
<dbReference type="Gene3D" id="2.40.30.170">
    <property type="match status" value="1"/>
</dbReference>
<dbReference type="PANTHER" id="PTHR30158">
    <property type="entry name" value="ACRA/E-RELATED COMPONENT OF DRUG EFFLUX TRANSPORTER"/>
    <property type="match status" value="1"/>
</dbReference>
<feature type="domain" description="Multidrug resistance protein MdtA-like barrel-sandwich hybrid" evidence="7">
    <location>
        <begin position="58"/>
        <end position="196"/>
    </location>
</feature>
<comment type="similarity">
    <text evidence="2">Belongs to the membrane fusion protein (MFP) (TC 8.A.1) family.</text>
</comment>
<evidence type="ECO:0000256" key="4">
    <source>
        <dbReference type="SAM" id="MobiDB-lite"/>
    </source>
</evidence>
<comment type="subcellular location">
    <subcellularLocation>
        <location evidence="1">Cell envelope</location>
    </subcellularLocation>
</comment>
<comment type="caution">
    <text evidence="10">The sequence shown here is derived from an EMBL/GenBank/DDBJ whole genome shotgun (WGS) entry which is preliminary data.</text>
</comment>
<dbReference type="SUPFAM" id="SSF111369">
    <property type="entry name" value="HlyD-like secretion proteins"/>
    <property type="match status" value="1"/>
</dbReference>
<gene>
    <name evidence="10" type="primary">bepF_1</name>
    <name evidence="10" type="ORF">MPEAHAMD_0135</name>
</gene>
<feature type="coiled-coil region" evidence="3">
    <location>
        <begin position="98"/>
        <end position="125"/>
    </location>
</feature>
<dbReference type="GO" id="GO:0046677">
    <property type="term" value="P:response to antibiotic"/>
    <property type="evidence" value="ECO:0007669"/>
    <property type="project" value="TreeGrafter"/>
</dbReference>
<evidence type="ECO:0000259" key="8">
    <source>
        <dbReference type="Pfam" id="PF25944"/>
    </source>
</evidence>